<keyword evidence="1" id="KW-0812">Transmembrane</keyword>
<reference evidence="4" key="1">
    <citation type="submission" date="2017-02" db="UniProtKB">
        <authorList>
            <consortium name="WormBaseParasite"/>
        </authorList>
    </citation>
    <scope>IDENTIFICATION</scope>
</reference>
<dbReference type="OrthoDB" id="5861774at2759"/>
<dbReference type="STRING" id="103827.A0A0N5CRV2"/>
<dbReference type="OMA" id="YSIIYEW"/>
<keyword evidence="1" id="KW-0472">Membrane</keyword>
<name>A0A0N5CRV2_THECL</name>
<evidence type="ECO:0000313" key="4">
    <source>
        <dbReference type="WBParaSite" id="TCLT_0000295201-mRNA-1"/>
    </source>
</evidence>
<dbReference type="EMBL" id="UYYF01000830">
    <property type="protein sequence ID" value="VDM99178.1"/>
    <property type="molecule type" value="Genomic_DNA"/>
</dbReference>
<dbReference type="AlphaFoldDB" id="A0A0N5CRV2"/>
<evidence type="ECO:0000313" key="2">
    <source>
        <dbReference type="EMBL" id="VDM99178.1"/>
    </source>
</evidence>
<dbReference type="Proteomes" id="UP000276776">
    <property type="component" value="Unassembled WGS sequence"/>
</dbReference>
<accession>A0A0N5CRV2</accession>
<sequence>MSILSHSYFQFYRANYYYFVHQFFRGEPERKKNEGAPRCTTANCCLHDPKISEQSPFSTNDEAIKDKRNPISDGQDGVMKTSMIWNAIKPTTIISVVFKKLSLFQKLCKEYVNQMIDMLLYFCNNLCGIIVHSFIIMTYMIGWTIHGDEQKKIKTYGITSQLNLAKEKCVELLHEKVREEPQHNRQNQSTEVVLKKTSQCEQSTVEAGEFYSTKQIFSQSLIRPTSEDSFKANSAELLSSLSSTQSPPSSFHRSQFSPPFARVLTTVSKDDGKVPPKGGVAVLPFDITVEAHARIKEREQKLSEQKYELFQNNKMETDWTVTSRKSIWKMPTSKTNNCSETGSKIIGDQSNAMLKPVGTNVSRVSRPSDPEEAQFIFRLPTPQNIFSNGSTNSNLLMGPSVFSPVREAEEMRNEVNRRLSETPSELCLSLRSNTSLDDLHATSCTNTAYDALNSDVLNLVSTYPTSRSCSQSRLHTFLPPTDAAHNHSLTENVRNTSTSMLRQRSRTVEPRILQRSINVLTR</sequence>
<keyword evidence="3" id="KW-1185">Reference proteome</keyword>
<proteinExistence type="predicted"/>
<dbReference type="WBParaSite" id="TCLT_0000295201-mRNA-1">
    <property type="protein sequence ID" value="TCLT_0000295201-mRNA-1"/>
    <property type="gene ID" value="TCLT_0000295201"/>
</dbReference>
<gene>
    <name evidence="2" type="ORF">TCLT_LOCUS2953</name>
</gene>
<evidence type="ECO:0000313" key="3">
    <source>
        <dbReference type="Proteomes" id="UP000276776"/>
    </source>
</evidence>
<organism evidence="4">
    <name type="scientific">Thelazia callipaeda</name>
    <name type="common">Oriental eyeworm</name>
    <name type="synonym">Parasitic nematode</name>
    <dbReference type="NCBI Taxonomy" id="103827"/>
    <lineage>
        <taxon>Eukaryota</taxon>
        <taxon>Metazoa</taxon>
        <taxon>Ecdysozoa</taxon>
        <taxon>Nematoda</taxon>
        <taxon>Chromadorea</taxon>
        <taxon>Rhabditida</taxon>
        <taxon>Spirurina</taxon>
        <taxon>Spiruromorpha</taxon>
        <taxon>Thelazioidea</taxon>
        <taxon>Thelaziidae</taxon>
        <taxon>Thelazia</taxon>
    </lineage>
</organism>
<protein>
    <submittedName>
        <fullName evidence="4">Protein kinase domain-containing protein</fullName>
    </submittedName>
</protein>
<evidence type="ECO:0000256" key="1">
    <source>
        <dbReference type="SAM" id="Phobius"/>
    </source>
</evidence>
<keyword evidence="1" id="KW-1133">Transmembrane helix</keyword>
<feature type="transmembrane region" description="Helical" evidence="1">
    <location>
        <begin position="119"/>
        <end position="145"/>
    </location>
</feature>
<reference evidence="2 3" key="2">
    <citation type="submission" date="2018-11" db="EMBL/GenBank/DDBJ databases">
        <authorList>
            <consortium name="Pathogen Informatics"/>
        </authorList>
    </citation>
    <scope>NUCLEOTIDE SEQUENCE [LARGE SCALE GENOMIC DNA]</scope>
</reference>